<name>A0A917AEZ8_9RHOB</name>
<dbReference type="EMBL" id="BMFJ01000002">
    <property type="protein sequence ID" value="GGE46886.1"/>
    <property type="molecule type" value="Genomic_DNA"/>
</dbReference>
<dbReference type="Proteomes" id="UP000612855">
    <property type="component" value="Unassembled WGS sequence"/>
</dbReference>
<dbReference type="SUPFAM" id="SSF47226">
    <property type="entry name" value="Histidine-containing phosphotransfer domain, HPT domain"/>
    <property type="match status" value="1"/>
</dbReference>
<reference evidence="4" key="1">
    <citation type="journal article" date="2019" name="Int. J. Syst. Evol. Microbiol.">
        <title>The Global Catalogue of Microorganisms (GCM) 10K type strain sequencing project: providing services to taxonomists for standard genome sequencing and annotation.</title>
        <authorList>
            <consortium name="The Broad Institute Genomics Platform"/>
            <consortium name="The Broad Institute Genome Sequencing Center for Infectious Disease"/>
            <person name="Wu L."/>
            <person name="Ma J."/>
        </authorList>
    </citation>
    <scope>NUCLEOTIDE SEQUENCE [LARGE SCALE GENOMIC DNA]</scope>
    <source>
        <strain evidence="4">CGMCC 1.12664</strain>
    </source>
</reference>
<feature type="domain" description="HPt" evidence="2">
    <location>
        <begin position="20"/>
        <end position="78"/>
    </location>
</feature>
<dbReference type="AlphaFoldDB" id="A0A917AEZ8"/>
<accession>A0A917AEZ8</accession>
<evidence type="ECO:0000259" key="2">
    <source>
        <dbReference type="Pfam" id="PF01627"/>
    </source>
</evidence>
<keyword evidence="4" id="KW-1185">Reference proteome</keyword>
<comment type="caution">
    <text evidence="3">The sequence shown here is derived from an EMBL/GenBank/DDBJ whole genome shotgun (WGS) entry which is preliminary data.</text>
</comment>
<evidence type="ECO:0000256" key="1">
    <source>
        <dbReference type="ARBA" id="ARBA00023012"/>
    </source>
</evidence>
<evidence type="ECO:0000313" key="3">
    <source>
        <dbReference type="EMBL" id="GGE46886.1"/>
    </source>
</evidence>
<dbReference type="GO" id="GO:0004672">
    <property type="term" value="F:protein kinase activity"/>
    <property type="evidence" value="ECO:0007669"/>
    <property type="project" value="UniProtKB-ARBA"/>
</dbReference>
<proteinExistence type="predicted"/>
<evidence type="ECO:0000313" key="4">
    <source>
        <dbReference type="Proteomes" id="UP000612855"/>
    </source>
</evidence>
<dbReference type="RefSeq" id="WP_188479359.1">
    <property type="nucleotide sequence ID" value="NZ_BMFJ01000002.1"/>
</dbReference>
<organism evidence="3 4">
    <name type="scientific">Primorskyibacter flagellatus</name>
    <dbReference type="NCBI Taxonomy" id="1387277"/>
    <lineage>
        <taxon>Bacteria</taxon>
        <taxon>Pseudomonadati</taxon>
        <taxon>Pseudomonadota</taxon>
        <taxon>Alphaproteobacteria</taxon>
        <taxon>Rhodobacterales</taxon>
        <taxon>Roseobacteraceae</taxon>
        <taxon>Primorskyibacter</taxon>
    </lineage>
</organism>
<gene>
    <name evidence="3" type="ORF">GCM10011360_37640</name>
</gene>
<dbReference type="Pfam" id="PF01627">
    <property type="entry name" value="Hpt"/>
    <property type="match status" value="1"/>
</dbReference>
<dbReference type="Gene3D" id="1.20.120.160">
    <property type="entry name" value="HPT domain"/>
    <property type="match status" value="1"/>
</dbReference>
<sequence length="124" mass="13866">MFALTESDETFEQRVAKTRARFIDNLPERIETIRQAARQTADPGANETQQRKVHRLLHDMAGTAAMLELSAIEKSVRRALGIAEEADVKNIPYDEESLFMIEVVLFDILSTANADQSSDGSDNI</sequence>
<protein>
    <recommendedName>
        <fullName evidence="2">HPt domain-containing protein</fullName>
    </recommendedName>
</protein>
<keyword evidence="1" id="KW-0902">Two-component regulatory system</keyword>
<dbReference type="InterPro" id="IPR036641">
    <property type="entry name" value="HPT_dom_sf"/>
</dbReference>
<dbReference type="InterPro" id="IPR008207">
    <property type="entry name" value="Sig_transdc_His_kin_Hpt_dom"/>
</dbReference>
<dbReference type="GO" id="GO:0000160">
    <property type="term" value="P:phosphorelay signal transduction system"/>
    <property type="evidence" value="ECO:0007669"/>
    <property type="project" value="UniProtKB-KW"/>
</dbReference>